<proteinExistence type="predicted"/>
<comment type="caution">
    <text evidence="3">The sequence shown here is derived from an EMBL/GenBank/DDBJ whole genome shotgun (WGS) entry which is preliminary data.</text>
</comment>
<organism evidence="3 4">
    <name type="scientific">Nocardia caishijiensis</name>
    <dbReference type="NCBI Taxonomy" id="184756"/>
    <lineage>
        <taxon>Bacteria</taxon>
        <taxon>Bacillati</taxon>
        <taxon>Actinomycetota</taxon>
        <taxon>Actinomycetes</taxon>
        <taxon>Mycobacteriales</taxon>
        <taxon>Nocardiaceae</taxon>
        <taxon>Nocardia</taxon>
    </lineage>
</organism>
<evidence type="ECO:0000313" key="4">
    <source>
        <dbReference type="Proteomes" id="UP000798951"/>
    </source>
</evidence>
<protein>
    <submittedName>
        <fullName evidence="3">Uncharacterized protein DUF4234</fullName>
    </submittedName>
</protein>
<keyword evidence="1" id="KW-0812">Transmembrane</keyword>
<evidence type="ECO:0000313" key="3">
    <source>
        <dbReference type="EMBL" id="KAF0846978.1"/>
    </source>
</evidence>
<keyword evidence="4" id="KW-1185">Reference proteome</keyword>
<name>A0ABQ6YMT5_9NOCA</name>
<feature type="transmembrane region" description="Helical" evidence="1">
    <location>
        <begin position="16"/>
        <end position="36"/>
    </location>
</feature>
<dbReference type="RefSeq" id="WP_067983473.1">
    <property type="nucleotide sequence ID" value="NZ_VMSD01000004.1"/>
</dbReference>
<dbReference type="Proteomes" id="UP000798951">
    <property type="component" value="Unassembled WGS sequence"/>
</dbReference>
<feature type="domain" description="DUF4234" evidence="2">
    <location>
        <begin position="15"/>
        <end position="82"/>
    </location>
</feature>
<dbReference type="EMBL" id="VMSD01000004">
    <property type="protein sequence ID" value="KAF0846978.1"/>
    <property type="molecule type" value="Genomic_DNA"/>
</dbReference>
<evidence type="ECO:0000259" key="2">
    <source>
        <dbReference type="Pfam" id="PF14018"/>
    </source>
</evidence>
<dbReference type="Pfam" id="PF14018">
    <property type="entry name" value="DUF4234"/>
    <property type="match status" value="1"/>
</dbReference>
<feature type="transmembrane region" description="Helical" evidence="1">
    <location>
        <begin position="57"/>
        <end position="75"/>
    </location>
</feature>
<sequence>MTTALAPSPVQRRNPVLVWLVFPIITFGIYFFVWYYKIHKEMAEQRRDPEAPVTGPLLVMLFLSWTGIGFIVSYWRTGNRIRATQESAGIEPSCSPAIGFLLNLVLGLGILYYQLELNKVAAPERDQ</sequence>
<accession>A0ABQ6YMT5</accession>
<gene>
    <name evidence="3" type="ORF">FNL39_104400</name>
</gene>
<feature type="transmembrane region" description="Helical" evidence="1">
    <location>
        <begin position="95"/>
        <end position="115"/>
    </location>
</feature>
<keyword evidence="1" id="KW-0472">Membrane</keyword>
<dbReference type="InterPro" id="IPR025328">
    <property type="entry name" value="DUF4234"/>
</dbReference>
<evidence type="ECO:0000256" key="1">
    <source>
        <dbReference type="SAM" id="Phobius"/>
    </source>
</evidence>
<keyword evidence="1" id="KW-1133">Transmembrane helix</keyword>
<reference evidence="3 4" key="1">
    <citation type="submission" date="2019-07" db="EMBL/GenBank/DDBJ databases">
        <title>Genomic Encyclopedia of Type Strains, Phase IV (KMG-IV): sequencing the most valuable type-strain genomes for metagenomic binning, comparative biology and taxonomic classification.</title>
        <authorList>
            <person name="Goeker M."/>
        </authorList>
    </citation>
    <scope>NUCLEOTIDE SEQUENCE [LARGE SCALE GENOMIC DNA]</scope>
    <source>
        <strain evidence="3 4">DSM 44831</strain>
    </source>
</reference>